<evidence type="ECO:0000259" key="1">
    <source>
        <dbReference type="Pfam" id="PF09037"/>
    </source>
</evidence>
<comment type="caution">
    <text evidence="2">The sequence shown here is derived from an EMBL/GenBank/DDBJ whole genome shotgun (WGS) entry which is preliminary data.</text>
</comment>
<dbReference type="SUPFAM" id="SSF52540">
    <property type="entry name" value="P-loop containing nucleoside triphosphate hydrolases"/>
    <property type="match status" value="1"/>
</dbReference>
<feature type="domain" description="Sulphotransferase Stf0" evidence="1">
    <location>
        <begin position="21"/>
        <end position="232"/>
    </location>
</feature>
<organism evidence="2 3">
    <name type="scientific">Methylobacterium thuringiense</name>
    <dbReference type="NCBI Taxonomy" id="1003091"/>
    <lineage>
        <taxon>Bacteria</taxon>
        <taxon>Pseudomonadati</taxon>
        <taxon>Pseudomonadota</taxon>
        <taxon>Alphaproteobacteria</taxon>
        <taxon>Hyphomicrobiales</taxon>
        <taxon>Methylobacteriaceae</taxon>
        <taxon>Methylobacterium</taxon>
    </lineage>
</organism>
<dbReference type="Proteomes" id="UP001055101">
    <property type="component" value="Unassembled WGS sequence"/>
</dbReference>
<protein>
    <submittedName>
        <fullName evidence="2">Trehalose 2-sulfotransferase</fullName>
    </submittedName>
</protein>
<sequence length="247" mass="28178">MSGPVRQPGCENLREQPLRGYAVCTLPRSGSNYFCDVLGTTGVLGYPKEYFNGDARRLYDDPSYPDGRHQQVERILTMGRTPNGIYGLKTFPGLHDLVAPHLRWTKVLPRLSFVRFRRRDVLGQAISWVRAAQTHQFRMSDPVRGEPAYDAEAIALRVRQICQRGARWDMFFARTGLPFIEITYEDFLADPSAAAARVGDLLGLDERPMVRLERSIFRVQRDGSNAQWRARFLDEHGDADRMDAFAV</sequence>
<reference evidence="2" key="2">
    <citation type="submission" date="2021-08" db="EMBL/GenBank/DDBJ databases">
        <authorList>
            <person name="Tani A."/>
            <person name="Ola A."/>
            <person name="Ogura Y."/>
            <person name="Katsura K."/>
            <person name="Hayashi T."/>
        </authorList>
    </citation>
    <scope>NUCLEOTIDE SEQUENCE</scope>
    <source>
        <strain evidence="2">DSM 23674</strain>
    </source>
</reference>
<gene>
    <name evidence="2" type="primary">stf0_2</name>
    <name evidence="2" type="ORF">EKPJFOCH_0256</name>
</gene>
<evidence type="ECO:0000313" key="3">
    <source>
        <dbReference type="Proteomes" id="UP001055101"/>
    </source>
</evidence>
<dbReference type="RefSeq" id="WP_147814380.1">
    <property type="nucleotide sequence ID" value="NZ_BPRA01000001.1"/>
</dbReference>
<reference evidence="2" key="1">
    <citation type="journal article" date="2021" name="Front. Microbiol.">
        <title>Comprehensive Comparative Genomics and Phenotyping of Methylobacterium Species.</title>
        <authorList>
            <person name="Alessa O."/>
            <person name="Ogura Y."/>
            <person name="Fujitani Y."/>
            <person name="Takami H."/>
            <person name="Hayashi T."/>
            <person name="Sahin N."/>
            <person name="Tani A."/>
        </authorList>
    </citation>
    <scope>NUCLEOTIDE SEQUENCE</scope>
    <source>
        <strain evidence="2">DSM 23674</strain>
    </source>
</reference>
<dbReference type="PIRSF" id="PIRSF021497">
    <property type="entry name" value="Sulphotransferase_Stf0"/>
    <property type="match status" value="1"/>
</dbReference>
<proteinExistence type="predicted"/>
<name>A0ABQ4TEI2_9HYPH</name>
<keyword evidence="3" id="KW-1185">Reference proteome</keyword>
<dbReference type="InterPro" id="IPR024628">
    <property type="entry name" value="Sulfotransferase_Stf0_dom"/>
</dbReference>
<dbReference type="Pfam" id="PF09037">
    <property type="entry name" value="Sulphotransf"/>
    <property type="match status" value="1"/>
</dbReference>
<dbReference type="InterPro" id="IPR027417">
    <property type="entry name" value="P-loop_NTPase"/>
</dbReference>
<dbReference type="EMBL" id="BPRA01000001">
    <property type="protein sequence ID" value="GJE53789.1"/>
    <property type="molecule type" value="Genomic_DNA"/>
</dbReference>
<dbReference type="InterPro" id="IPR015124">
    <property type="entry name" value="Stf0"/>
</dbReference>
<accession>A0ABQ4TEI2</accession>
<dbReference type="Gene3D" id="3.40.50.300">
    <property type="entry name" value="P-loop containing nucleotide triphosphate hydrolases"/>
    <property type="match status" value="1"/>
</dbReference>
<evidence type="ECO:0000313" key="2">
    <source>
        <dbReference type="EMBL" id="GJE53789.1"/>
    </source>
</evidence>